<accession>A0A2V2VWB2</accession>
<protein>
    <submittedName>
        <fullName evidence="1">Uncharacterized protein</fullName>
    </submittedName>
</protein>
<dbReference type="VEuPathDB" id="TriTrypDB:TCSYLVIO_003738"/>
<dbReference type="VEuPathDB" id="TriTrypDB:C4B63_7g357"/>
<dbReference type="VEuPathDB" id="TriTrypDB:TcCLB.508257.30"/>
<dbReference type="VEuPathDB" id="TriTrypDB:ECC02_002606"/>
<dbReference type="VEuPathDB" id="TriTrypDB:TcBrA4_0125240"/>
<dbReference type="AlphaFoldDB" id="A0A2V2VWB2"/>
<dbReference type="VEuPathDB" id="TriTrypDB:BCY84_20550"/>
<dbReference type="VEuPathDB" id="TriTrypDB:C3747_63g145"/>
<proteinExistence type="predicted"/>
<dbReference type="Proteomes" id="UP000246121">
    <property type="component" value="Unassembled WGS sequence"/>
</dbReference>
<dbReference type="VEuPathDB" id="TriTrypDB:TcCL_NonESM03212"/>
<evidence type="ECO:0000313" key="1">
    <source>
        <dbReference type="EMBL" id="PWV00107.1"/>
    </source>
</evidence>
<comment type="caution">
    <text evidence="1">The sequence shown here is derived from an EMBL/GenBank/DDBJ whole genome shotgun (WGS) entry which is preliminary data.</text>
</comment>
<gene>
    <name evidence="1" type="ORF">C4B63_7g357</name>
</gene>
<reference evidence="1 2" key="1">
    <citation type="journal article" date="2018" name="Microb. Genom.">
        <title>Expanding an expanded genome: long-read sequencing of Trypanosoma cruzi.</title>
        <authorList>
            <person name="Berna L."/>
            <person name="Rodriguez M."/>
            <person name="Chiribao M.L."/>
            <person name="Parodi-Talice A."/>
            <person name="Pita S."/>
            <person name="Rijo G."/>
            <person name="Alvarez-Valin F."/>
            <person name="Robello C."/>
        </authorList>
    </citation>
    <scope>NUCLEOTIDE SEQUENCE [LARGE SCALE GENOMIC DNA]</scope>
    <source>
        <strain evidence="1 2">Dm28c</strain>
    </source>
</reference>
<dbReference type="VEuPathDB" id="TriTrypDB:TcCLB.506405.43"/>
<dbReference type="OrthoDB" id="247449at2759"/>
<dbReference type="VEuPathDB" id="TriTrypDB:Tc_MARK_2499"/>
<organism evidence="1 2">
    <name type="scientific">Trypanosoma cruzi</name>
    <dbReference type="NCBI Taxonomy" id="5693"/>
    <lineage>
        <taxon>Eukaryota</taxon>
        <taxon>Discoba</taxon>
        <taxon>Euglenozoa</taxon>
        <taxon>Kinetoplastea</taxon>
        <taxon>Metakinetoplastina</taxon>
        <taxon>Trypanosomatida</taxon>
        <taxon>Trypanosomatidae</taxon>
        <taxon>Trypanosoma</taxon>
        <taxon>Schizotrypanum</taxon>
    </lineage>
</organism>
<dbReference type="VEuPathDB" id="TriTrypDB:TcG_01368"/>
<name>A0A2V2VWB2_TRYCR</name>
<evidence type="ECO:0000313" key="2">
    <source>
        <dbReference type="Proteomes" id="UP000246121"/>
    </source>
</evidence>
<sequence>MAFPLEIAVGERLLSLSTVSRSTDVGHNGKQPLSSFYFVGERLPDGGIQWFLSPLDGYKQKRLRVEEAVVEKDAGNRDVFLRLGDSTFRQYTVKGSPSRIQAIVTNRIRQDELNDSSANSRQSSYFLSSSSSATPSMVSQLGTQEACLILPGKDANLYDGLEKKSLRVTLRLPSDEGDGCKEALTNQEVEGEKNAILQLPPVRVPRKPATRINSNVRPTGSIHLRRLLGGQ</sequence>
<dbReference type="EMBL" id="PRFA01000007">
    <property type="protein sequence ID" value="PWV00107.1"/>
    <property type="molecule type" value="Genomic_DNA"/>
</dbReference>